<dbReference type="InterPro" id="IPR000445">
    <property type="entry name" value="HhH_motif"/>
</dbReference>
<comment type="catalytic activity">
    <reaction evidence="1">
        <text>Hydrolyzes free adenine bases from 7,8-dihydro-8-oxoguanine:adenine mismatched double-stranded DNA, leaving an apurinic site.</text>
        <dbReference type="EC" id="3.2.2.31"/>
    </reaction>
</comment>
<dbReference type="Gene3D" id="1.10.340.30">
    <property type="entry name" value="Hypothetical protein, domain 2"/>
    <property type="match status" value="1"/>
</dbReference>
<keyword evidence="12" id="KW-0234">DNA repair</keyword>
<keyword evidence="9 16" id="KW-0378">Hydrolase</keyword>
<dbReference type="EMBL" id="LR134477">
    <property type="protein sequence ID" value="VEI18664.1"/>
    <property type="molecule type" value="Genomic_DNA"/>
</dbReference>
<dbReference type="GO" id="GO:0035485">
    <property type="term" value="F:adenine/guanine mispair binding"/>
    <property type="evidence" value="ECO:0007669"/>
    <property type="project" value="TreeGrafter"/>
</dbReference>
<dbReference type="GO" id="GO:0006284">
    <property type="term" value="P:base-excision repair"/>
    <property type="evidence" value="ECO:0007669"/>
    <property type="project" value="InterPro"/>
</dbReference>
<reference evidence="16 17" key="1">
    <citation type="submission" date="2018-12" db="EMBL/GenBank/DDBJ databases">
        <authorList>
            <consortium name="Pathogen Informatics"/>
        </authorList>
    </citation>
    <scope>NUCLEOTIDE SEQUENCE [LARGE SCALE GENOMIC DNA]</scope>
    <source>
        <strain evidence="16 17">NCTC10951</strain>
    </source>
</reference>
<evidence type="ECO:0000256" key="4">
    <source>
        <dbReference type="ARBA" id="ARBA00012045"/>
    </source>
</evidence>
<evidence type="ECO:0000256" key="2">
    <source>
        <dbReference type="ARBA" id="ARBA00001966"/>
    </source>
</evidence>
<gene>
    <name evidence="16" type="primary">mutY</name>
    <name evidence="16" type="ORF">NCTC10951_02831</name>
</gene>
<evidence type="ECO:0000256" key="8">
    <source>
        <dbReference type="ARBA" id="ARBA00022763"/>
    </source>
</evidence>
<evidence type="ECO:0000256" key="14">
    <source>
        <dbReference type="SAM" id="MobiDB-lite"/>
    </source>
</evidence>
<dbReference type="GO" id="GO:0051539">
    <property type="term" value="F:4 iron, 4 sulfur cluster binding"/>
    <property type="evidence" value="ECO:0007669"/>
    <property type="project" value="UniProtKB-KW"/>
</dbReference>
<accession>A0A448PPM1</accession>
<dbReference type="InterPro" id="IPR004036">
    <property type="entry name" value="Endonuclease-III-like_CS2"/>
</dbReference>
<evidence type="ECO:0000313" key="16">
    <source>
        <dbReference type="EMBL" id="VEI18664.1"/>
    </source>
</evidence>
<keyword evidence="11" id="KW-0411">Iron-sulfur</keyword>
<dbReference type="Pfam" id="PF00730">
    <property type="entry name" value="HhH-GPD"/>
    <property type="match status" value="1"/>
</dbReference>
<feature type="region of interest" description="Disordered" evidence="14">
    <location>
        <begin position="1"/>
        <end position="25"/>
    </location>
</feature>
<dbReference type="InterPro" id="IPR023170">
    <property type="entry name" value="HhH_base_excis_C"/>
</dbReference>
<dbReference type="SUPFAM" id="SSF48150">
    <property type="entry name" value="DNA-glycosylase"/>
    <property type="match status" value="1"/>
</dbReference>
<evidence type="ECO:0000256" key="11">
    <source>
        <dbReference type="ARBA" id="ARBA00023014"/>
    </source>
</evidence>
<dbReference type="InterPro" id="IPR003265">
    <property type="entry name" value="HhH-GPD_domain"/>
</dbReference>
<dbReference type="GO" id="GO:0006298">
    <property type="term" value="P:mismatch repair"/>
    <property type="evidence" value="ECO:0007669"/>
    <property type="project" value="TreeGrafter"/>
</dbReference>
<evidence type="ECO:0000256" key="1">
    <source>
        <dbReference type="ARBA" id="ARBA00000843"/>
    </source>
</evidence>
<keyword evidence="6" id="KW-0004">4Fe-4S</keyword>
<proteinExistence type="inferred from homology"/>
<feature type="domain" description="HhH-GPD" evidence="15">
    <location>
        <begin position="84"/>
        <end position="236"/>
    </location>
</feature>
<evidence type="ECO:0000256" key="12">
    <source>
        <dbReference type="ARBA" id="ARBA00023204"/>
    </source>
</evidence>
<evidence type="ECO:0000256" key="10">
    <source>
        <dbReference type="ARBA" id="ARBA00023004"/>
    </source>
</evidence>
<keyword evidence="10" id="KW-0408">Iron</keyword>
<evidence type="ECO:0000259" key="15">
    <source>
        <dbReference type="SMART" id="SM00478"/>
    </source>
</evidence>
<organism evidence="16 17">
    <name type="scientific">Actinomyces viscosus</name>
    <dbReference type="NCBI Taxonomy" id="1656"/>
    <lineage>
        <taxon>Bacteria</taxon>
        <taxon>Bacillati</taxon>
        <taxon>Actinomycetota</taxon>
        <taxon>Actinomycetes</taxon>
        <taxon>Actinomycetales</taxon>
        <taxon>Actinomycetaceae</taxon>
        <taxon>Actinomyces</taxon>
    </lineage>
</organism>
<dbReference type="PANTHER" id="PTHR42944">
    <property type="entry name" value="ADENINE DNA GLYCOSYLASE"/>
    <property type="match status" value="1"/>
</dbReference>
<dbReference type="CDD" id="cd00056">
    <property type="entry name" value="ENDO3c"/>
    <property type="match status" value="1"/>
</dbReference>
<dbReference type="GO" id="GO:0032357">
    <property type="term" value="F:oxidized purine DNA binding"/>
    <property type="evidence" value="ECO:0007669"/>
    <property type="project" value="TreeGrafter"/>
</dbReference>
<dbReference type="Proteomes" id="UP000268658">
    <property type="component" value="Chromosome"/>
</dbReference>
<dbReference type="GO" id="GO:0034039">
    <property type="term" value="F:8-oxo-7,8-dihydroguanine DNA N-glycosylase activity"/>
    <property type="evidence" value="ECO:0007669"/>
    <property type="project" value="TreeGrafter"/>
</dbReference>
<dbReference type="Pfam" id="PF00633">
    <property type="entry name" value="HHH"/>
    <property type="match status" value="1"/>
</dbReference>
<evidence type="ECO:0000256" key="7">
    <source>
        <dbReference type="ARBA" id="ARBA00022723"/>
    </source>
</evidence>
<comment type="similarity">
    <text evidence="3">Belongs to the Nth/MutY family.</text>
</comment>
<dbReference type="KEGG" id="avc:NCTC10951_02831"/>
<feature type="compositionally biased region" description="Low complexity" evidence="14">
    <location>
        <begin position="16"/>
        <end position="25"/>
    </location>
</feature>
<name>A0A448PPM1_ACTVI</name>
<evidence type="ECO:0000256" key="6">
    <source>
        <dbReference type="ARBA" id="ARBA00022485"/>
    </source>
</evidence>
<dbReference type="GO" id="GO:0046872">
    <property type="term" value="F:metal ion binding"/>
    <property type="evidence" value="ECO:0007669"/>
    <property type="project" value="UniProtKB-KW"/>
</dbReference>
<dbReference type="PANTHER" id="PTHR42944:SF1">
    <property type="entry name" value="ADENINE DNA GLYCOSYLASE"/>
    <property type="match status" value="1"/>
</dbReference>
<dbReference type="GO" id="GO:0000701">
    <property type="term" value="F:purine-specific mismatch base pair DNA N-glycosylase activity"/>
    <property type="evidence" value="ECO:0007669"/>
    <property type="project" value="UniProtKB-EC"/>
</dbReference>
<dbReference type="PROSITE" id="PS01155">
    <property type="entry name" value="ENDONUCLEASE_III_2"/>
    <property type="match status" value="1"/>
</dbReference>
<keyword evidence="7" id="KW-0479">Metal-binding</keyword>
<evidence type="ECO:0000256" key="5">
    <source>
        <dbReference type="ARBA" id="ARBA00022023"/>
    </source>
</evidence>
<dbReference type="Gene3D" id="1.10.1670.10">
    <property type="entry name" value="Helix-hairpin-Helix base-excision DNA repair enzymes (C-terminal)"/>
    <property type="match status" value="1"/>
</dbReference>
<keyword evidence="8" id="KW-0227">DNA damage</keyword>
<keyword evidence="13 16" id="KW-0326">Glycosidase</keyword>
<dbReference type="SMART" id="SM00478">
    <property type="entry name" value="ENDO3c"/>
    <property type="match status" value="1"/>
</dbReference>
<evidence type="ECO:0000256" key="3">
    <source>
        <dbReference type="ARBA" id="ARBA00008343"/>
    </source>
</evidence>
<dbReference type="InterPro" id="IPR044298">
    <property type="entry name" value="MIG/MutY"/>
</dbReference>
<comment type="cofactor">
    <cofactor evidence="2">
        <name>[4Fe-4S] cluster</name>
        <dbReference type="ChEBI" id="CHEBI:49883"/>
    </cofactor>
</comment>
<evidence type="ECO:0000256" key="9">
    <source>
        <dbReference type="ARBA" id="ARBA00022801"/>
    </source>
</evidence>
<dbReference type="AlphaFoldDB" id="A0A448PPM1"/>
<sequence>MCPVPARPASHDTITAAPSASSAPSLPSVHVVPAVASVPLPAEPAVPGEPSAQAVIAWYDAHARDLPWRRPGTTPWEVLVSEVMSQQTPVARVIPAWQEWMRRWPGPAELAQAPTAEVLRVWGRLGYPRRALRLIECARSVVEQHDGVLPDDLDALLALPGVGEYTAGAVLAFAHGRRALVLDTNVRRVLARAVGGQALPAPSLNRAERERALRLLPADDATAAHWSVAVMELGALVCTAREPDCAACPWRSDCAWLAAGRPADVHAGRRRTQAWHGTDRQARGLVMARLREAADGRPVEAGELMACAARAGLRAGATAPDPDQPGRALTTLLSDGLIATDDDGATYRLP</sequence>
<evidence type="ECO:0000256" key="13">
    <source>
        <dbReference type="ARBA" id="ARBA00023295"/>
    </source>
</evidence>
<dbReference type="FunFam" id="1.10.340.30:FF:000003">
    <property type="entry name" value="A/G-specific adenine glycosylase"/>
    <property type="match status" value="1"/>
</dbReference>
<protein>
    <recommendedName>
        <fullName evidence="5">Adenine DNA glycosylase</fullName>
        <ecNumber evidence="4">3.2.2.31</ecNumber>
    </recommendedName>
</protein>
<evidence type="ECO:0000313" key="17">
    <source>
        <dbReference type="Proteomes" id="UP000268658"/>
    </source>
</evidence>
<dbReference type="EC" id="3.2.2.31" evidence="4"/>
<dbReference type="InterPro" id="IPR011257">
    <property type="entry name" value="DNA_glycosylase"/>
</dbReference>